<keyword evidence="1" id="KW-0560">Oxidoreductase</keyword>
<evidence type="ECO:0000313" key="5">
    <source>
        <dbReference type="Proteomes" id="UP000316429"/>
    </source>
</evidence>
<dbReference type="Gene3D" id="3.30.9.10">
    <property type="entry name" value="D-Amino Acid Oxidase, subunit A, domain 2"/>
    <property type="match status" value="1"/>
</dbReference>
<reference evidence="4 5" key="1">
    <citation type="submission" date="2019-06" db="EMBL/GenBank/DDBJ databases">
        <title>Rhizobium sp. CL12 isolated from roots of soybean.</title>
        <authorList>
            <person name="Wang C."/>
        </authorList>
    </citation>
    <scope>NUCLEOTIDE SEQUENCE [LARGE SCALE GENOMIC DNA]</scope>
    <source>
        <strain evidence="4 5">CL12</strain>
    </source>
</reference>
<gene>
    <name evidence="4" type="ORF">FJQ55_06120</name>
</gene>
<dbReference type="Pfam" id="PF01266">
    <property type="entry name" value="DAO"/>
    <property type="match status" value="1"/>
</dbReference>
<dbReference type="Gene3D" id="3.50.50.60">
    <property type="entry name" value="FAD/NAD(P)-binding domain"/>
    <property type="match status" value="1"/>
</dbReference>
<name>A0A504UZA5_9HYPH</name>
<dbReference type="GO" id="GO:0005737">
    <property type="term" value="C:cytoplasm"/>
    <property type="evidence" value="ECO:0007669"/>
    <property type="project" value="TreeGrafter"/>
</dbReference>
<dbReference type="Proteomes" id="UP000316429">
    <property type="component" value="Unassembled WGS sequence"/>
</dbReference>
<accession>A0A504UZA5</accession>
<protein>
    <submittedName>
        <fullName evidence="4">FAD-binding oxidoreductase</fullName>
    </submittedName>
</protein>
<feature type="region of interest" description="Disordered" evidence="2">
    <location>
        <begin position="346"/>
        <end position="366"/>
    </location>
</feature>
<dbReference type="InterPro" id="IPR036188">
    <property type="entry name" value="FAD/NAD-bd_sf"/>
</dbReference>
<sequence length="366" mass="39655">MPLQKRRIVIIGAGIFGTAMAYHLASPLTDVVLIESGPKPACGVTGRAFGWINTVHGVPGSESHTLWQQAVRDYPALISDLPEISDFSRRGSFLWHTSTQETEHLFATRRDAGETVELVDRTAISRLEPHLRHVPETAVFSADDIAIDPIRLAGTLLNAARTRGAIVHFDETVSSIETTNDHVKGVRISAGLIETDCVILAAGPGTDTLTKQLGIDIGMVLSPALLLRYACETPFIHHILDGPRVEVRQSLDNTVFIAKSWPADMKETPSMIGERFLSVLADEFDLPSPLSLISAEIGNRPTFEDKLPRLGFVPEVEGLYLATGHPGVILAPYLARLAARNILHGEEPPVPKRANGTAPSPTQSEG</sequence>
<dbReference type="OrthoDB" id="8993739at2"/>
<dbReference type="GO" id="GO:0016491">
    <property type="term" value="F:oxidoreductase activity"/>
    <property type="evidence" value="ECO:0007669"/>
    <property type="project" value="UniProtKB-KW"/>
</dbReference>
<evidence type="ECO:0000256" key="1">
    <source>
        <dbReference type="ARBA" id="ARBA00023002"/>
    </source>
</evidence>
<organism evidence="4 5">
    <name type="scientific">Rhizobium glycinendophyticum</name>
    <dbReference type="NCBI Taxonomy" id="2589807"/>
    <lineage>
        <taxon>Bacteria</taxon>
        <taxon>Pseudomonadati</taxon>
        <taxon>Pseudomonadota</taxon>
        <taxon>Alphaproteobacteria</taxon>
        <taxon>Hyphomicrobiales</taxon>
        <taxon>Rhizobiaceae</taxon>
        <taxon>Rhizobium/Agrobacterium group</taxon>
        <taxon>Rhizobium</taxon>
    </lineage>
</organism>
<comment type="caution">
    <text evidence="4">The sequence shown here is derived from an EMBL/GenBank/DDBJ whole genome shotgun (WGS) entry which is preliminary data.</text>
</comment>
<feature type="domain" description="FAD dependent oxidoreductase" evidence="3">
    <location>
        <begin position="7"/>
        <end position="340"/>
    </location>
</feature>
<evidence type="ECO:0000259" key="3">
    <source>
        <dbReference type="Pfam" id="PF01266"/>
    </source>
</evidence>
<dbReference type="PANTHER" id="PTHR13847">
    <property type="entry name" value="SARCOSINE DEHYDROGENASE-RELATED"/>
    <property type="match status" value="1"/>
</dbReference>
<dbReference type="RefSeq" id="WP_140826770.1">
    <property type="nucleotide sequence ID" value="NZ_VFYP01000001.1"/>
</dbReference>
<feature type="compositionally biased region" description="Polar residues" evidence="2">
    <location>
        <begin position="357"/>
        <end position="366"/>
    </location>
</feature>
<evidence type="ECO:0000256" key="2">
    <source>
        <dbReference type="SAM" id="MobiDB-lite"/>
    </source>
</evidence>
<proteinExistence type="predicted"/>
<dbReference type="SUPFAM" id="SSF51905">
    <property type="entry name" value="FAD/NAD(P)-binding domain"/>
    <property type="match status" value="1"/>
</dbReference>
<dbReference type="AlphaFoldDB" id="A0A504UZA5"/>
<evidence type="ECO:0000313" key="4">
    <source>
        <dbReference type="EMBL" id="TPP10423.1"/>
    </source>
</evidence>
<keyword evidence="5" id="KW-1185">Reference proteome</keyword>
<dbReference type="EMBL" id="VFYP01000001">
    <property type="protein sequence ID" value="TPP10423.1"/>
    <property type="molecule type" value="Genomic_DNA"/>
</dbReference>
<dbReference type="InterPro" id="IPR006076">
    <property type="entry name" value="FAD-dep_OxRdtase"/>
</dbReference>